<dbReference type="EMBL" id="KY742649">
    <property type="protein sequence ID" value="AQZ54652.1"/>
    <property type="molecule type" value="Genomic_DNA"/>
</dbReference>
<name>A0A1U9ZAG7_9CAUD</name>
<evidence type="ECO:0000313" key="2">
    <source>
        <dbReference type="Proteomes" id="UP000221468"/>
    </source>
</evidence>
<evidence type="ECO:0000313" key="1">
    <source>
        <dbReference type="EMBL" id="AQZ54652.1"/>
    </source>
</evidence>
<dbReference type="RefSeq" id="YP_009600666.1">
    <property type="nucleotide sequence ID" value="NC_041925.1"/>
</dbReference>
<reference evidence="1 2" key="1">
    <citation type="journal article" date="2019" name="Genomics">
        <title>Genomic analyses of a novel bacteriophage (VB_PmiS-Isfahan) within Siphoviridae family infecting Proteus mirabilis.</title>
        <authorList>
            <person name="Yazdi M."/>
            <person name="Bouzari M."/>
            <person name="Ghaemi E.A."/>
        </authorList>
    </citation>
    <scope>NUCLEOTIDE SEQUENCE [LARGE SCALE GENOMIC DNA]</scope>
</reference>
<dbReference type="Proteomes" id="UP000221468">
    <property type="component" value="Segment"/>
</dbReference>
<proteinExistence type="predicted"/>
<keyword evidence="2" id="KW-1185">Reference proteome</keyword>
<accession>A0A1U9ZAG7</accession>
<organism evidence="1 2">
    <name type="scientific">Proteus phage VB_PmiS-Isfahan</name>
    <dbReference type="NCBI Taxonomy" id="1969841"/>
    <lineage>
        <taxon>Viruses</taxon>
        <taxon>Duplodnaviria</taxon>
        <taxon>Heunggongvirae</taxon>
        <taxon>Uroviricota</taxon>
        <taxon>Caudoviricetes</taxon>
        <taxon>Gorganvirus</taxon>
        <taxon>Gorganvirus isfahan</taxon>
    </lineage>
</organism>
<protein>
    <submittedName>
        <fullName evidence="1">Uncharacterized protein</fullName>
    </submittedName>
</protein>
<dbReference type="KEGG" id="vg:40076472"/>
<dbReference type="GeneID" id="40076472"/>
<sequence>MSKPTAEIKLLWSLDSEHPSVFPERAMGHIFNDSEKRFEDGEEIMTSRILNYDTHREDGFLETRNTVYKIIK</sequence>